<name>A0AA36G7L0_9BILA</name>
<evidence type="ECO:0000256" key="15">
    <source>
        <dbReference type="SAM" id="Phobius"/>
    </source>
</evidence>
<dbReference type="InterPro" id="IPR001296">
    <property type="entry name" value="Glyco_trans_1"/>
</dbReference>
<feature type="coiled-coil region" evidence="13">
    <location>
        <begin position="184"/>
        <end position="214"/>
    </location>
</feature>
<dbReference type="SUPFAM" id="SSF53756">
    <property type="entry name" value="UDP-Glycosyltransferase/glycogen phosphorylase"/>
    <property type="match status" value="1"/>
</dbReference>
<dbReference type="EMBL" id="CATQJA010002664">
    <property type="protein sequence ID" value="CAJ0582738.1"/>
    <property type="molecule type" value="Genomic_DNA"/>
</dbReference>
<dbReference type="GO" id="GO:0004578">
    <property type="term" value="F:chitobiosyldiphosphodolichol beta-mannosyltransferase activity"/>
    <property type="evidence" value="ECO:0007669"/>
    <property type="project" value="UniProtKB-EC"/>
</dbReference>
<comment type="pathway">
    <text evidence="2">Protein modification; protein glycosylation.</text>
</comment>
<feature type="non-terminal residue" evidence="17">
    <location>
        <position position="529"/>
    </location>
</feature>
<dbReference type="AlphaFoldDB" id="A0AA36G7L0"/>
<evidence type="ECO:0000256" key="3">
    <source>
        <dbReference type="ARBA" id="ARBA00022676"/>
    </source>
</evidence>
<evidence type="ECO:0000256" key="10">
    <source>
        <dbReference type="ARBA" id="ARBA00031566"/>
    </source>
</evidence>
<evidence type="ECO:0000259" key="16">
    <source>
        <dbReference type="Pfam" id="PF00534"/>
    </source>
</evidence>
<dbReference type="Gene3D" id="3.40.50.2000">
    <property type="entry name" value="Glycogen Phosphorylase B"/>
    <property type="match status" value="1"/>
</dbReference>
<evidence type="ECO:0000256" key="9">
    <source>
        <dbReference type="ARBA" id="ARBA00031434"/>
    </source>
</evidence>
<evidence type="ECO:0000256" key="11">
    <source>
        <dbReference type="ARBA" id="ARBA00033088"/>
    </source>
</evidence>
<keyword evidence="6" id="KW-0256">Endoplasmic reticulum</keyword>
<evidence type="ECO:0000313" key="18">
    <source>
        <dbReference type="Proteomes" id="UP001177023"/>
    </source>
</evidence>
<dbReference type="InterPro" id="IPR026051">
    <property type="entry name" value="ALG1-like"/>
</dbReference>
<keyword evidence="18" id="KW-1185">Reference proteome</keyword>
<dbReference type="PANTHER" id="PTHR13036">
    <property type="entry name" value="BETA1,4 MANNOSYLTRANSFERASE"/>
    <property type="match status" value="1"/>
</dbReference>
<evidence type="ECO:0000256" key="5">
    <source>
        <dbReference type="ARBA" id="ARBA00022692"/>
    </source>
</evidence>
<feature type="region of interest" description="Disordered" evidence="14">
    <location>
        <begin position="1"/>
        <end position="29"/>
    </location>
</feature>
<evidence type="ECO:0000256" key="2">
    <source>
        <dbReference type="ARBA" id="ARBA00004922"/>
    </source>
</evidence>
<keyword evidence="4" id="KW-0808">Transferase</keyword>
<evidence type="ECO:0000313" key="17">
    <source>
        <dbReference type="EMBL" id="CAJ0582738.1"/>
    </source>
</evidence>
<dbReference type="Proteomes" id="UP001177023">
    <property type="component" value="Unassembled WGS sequence"/>
</dbReference>
<feature type="domain" description="Glycosyl transferase family 1" evidence="16">
    <location>
        <begin position="361"/>
        <end position="466"/>
    </location>
</feature>
<evidence type="ECO:0000256" key="14">
    <source>
        <dbReference type="SAM" id="MobiDB-lite"/>
    </source>
</evidence>
<evidence type="ECO:0000256" key="12">
    <source>
        <dbReference type="ARBA" id="ARBA00045071"/>
    </source>
</evidence>
<feature type="transmembrane region" description="Helical" evidence="15">
    <location>
        <begin position="106"/>
        <end position="130"/>
    </location>
</feature>
<sequence length="529" mass="60786">MVALPKSKTIAKDGENRMSRSTTEDWDEERDVRPNALVVVLGDVGRSPRMCNHALSLTTELNYNVFLLGYNDTTPHPAIALNPNIRIVPVRPPPDLPRFVPDPVALVFKLLWTNFFLFTAMVPFLVHLILLQNPPGLPTMFICWIISHLKRANWIIDWHNYTYKMLQHKWNLEMDFSKKSRTAATEAQQEVAKKRQTREEREAALREKKRAARAEKKPAWNLRKFFVEMVYRYEGFFGRRCTGSICVSKAMRADMRENWNVLSSVFYDRPPAFKFQKWTLSDHHALFYRLAHEDGIECFKGTDSREAATEYTAFTYKDTEGAVHLRDDRCLLLISSTSWTPDEDFGILLDALCRYDRARASIPDAPDVICVVTGRGEQKQFYLEKISRLQLSHVRIITPWLEAVDYPRLLAASDLGVCLHTSTSGLDLPMKVVDMLGAGIPVLAKNYHCIRELVVERENGRIFDTAAELSHLLQTLTTGFPSANSDLHLLRTKLADDEFDTWEDTWRSVCAPIMRAEQNLHLERTLAGR</sequence>
<comment type="subcellular location">
    <subcellularLocation>
        <location evidence="1">Endoplasmic reticulum membrane</location>
        <topology evidence="1">Single-pass membrane protein</topology>
    </subcellularLocation>
</comment>
<protein>
    <recommendedName>
        <fullName evidence="10">Beta-1,4-mannosyltransferase</fullName>
    </recommendedName>
    <alternativeName>
        <fullName evidence="11">GDP-Man:GlcNAc2-PP-dolichol mannosyltransferase</fullName>
    </alternativeName>
    <alternativeName>
        <fullName evidence="9">GDP-mannose-dolichol diphosphochitobiose mannosyltransferase</fullName>
    </alternativeName>
</protein>
<accession>A0AA36G7L0</accession>
<keyword evidence="13" id="KW-0175">Coiled coil</keyword>
<comment type="catalytic activity">
    <reaction evidence="12">
        <text>an N,N'-diacetylchitobiosyl-diphospho-di-trans,poly-cis-dolichol + GDP-alpha-D-mannose = a beta-D-Man-(1-&gt;4)-beta-D-GlcNAc-(1-&gt;4)-alpha-D-GlcNAc-diphospho-di-trans,poly-cis-dolichol + GDP + H(+)</text>
        <dbReference type="Rhea" id="RHEA:13865"/>
        <dbReference type="Rhea" id="RHEA-COMP:19510"/>
        <dbReference type="Rhea" id="RHEA-COMP:19511"/>
        <dbReference type="ChEBI" id="CHEBI:15378"/>
        <dbReference type="ChEBI" id="CHEBI:57269"/>
        <dbReference type="ChEBI" id="CHEBI:57527"/>
        <dbReference type="ChEBI" id="CHEBI:58189"/>
        <dbReference type="ChEBI" id="CHEBI:58472"/>
        <dbReference type="EC" id="2.4.1.142"/>
    </reaction>
    <physiologicalReaction direction="left-to-right" evidence="12">
        <dbReference type="Rhea" id="RHEA:13866"/>
    </physiologicalReaction>
</comment>
<evidence type="ECO:0000256" key="7">
    <source>
        <dbReference type="ARBA" id="ARBA00022989"/>
    </source>
</evidence>
<gene>
    <name evidence="17" type="ORF">MSPICULIGERA_LOCUS20868</name>
</gene>
<keyword evidence="8 15" id="KW-0472">Membrane</keyword>
<dbReference type="GO" id="GO:0005789">
    <property type="term" value="C:endoplasmic reticulum membrane"/>
    <property type="evidence" value="ECO:0007669"/>
    <property type="project" value="UniProtKB-SubCell"/>
</dbReference>
<comment type="caution">
    <text evidence="17">The sequence shown here is derived from an EMBL/GenBank/DDBJ whole genome shotgun (WGS) entry which is preliminary data.</text>
</comment>
<dbReference type="PANTHER" id="PTHR13036:SF0">
    <property type="entry name" value="CHITOBIOSYLDIPHOSPHODOLICHOL BETA-MANNOSYLTRANSFERASE"/>
    <property type="match status" value="1"/>
</dbReference>
<keyword evidence="3" id="KW-0328">Glycosyltransferase</keyword>
<evidence type="ECO:0000256" key="4">
    <source>
        <dbReference type="ARBA" id="ARBA00022679"/>
    </source>
</evidence>
<reference evidence="17" key="1">
    <citation type="submission" date="2023-06" db="EMBL/GenBank/DDBJ databases">
        <authorList>
            <person name="Delattre M."/>
        </authorList>
    </citation>
    <scope>NUCLEOTIDE SEQUENCE</scope>
    <source>
        <strain evidence="17">AF72</strain>
    </source>
</reference>
<keyword evidence="7 15" id="KW-1133">Transmembrane helix</keyword>
<evidence type="ECO:0000256" key="13">
    <source>
        <dbReference type="SAM" id="Coils"/>
    </source>
</evidence>
<evidence type="ECO:0000256" key="1">
    <source>
        <dbReference type="ARBA" id="ARBA00004389"/>
    </source>
</evidence>
<dbReference type="Pfam" id="PF00534">
    <property type="entry name" value="Glycos_transf_1"/>
    <property type="match status" value="1"/>
</dbReference>
<evidence type="ECO:0000256" key="8">
    <source>
        <dbReference type="ARBA" id="ARBA00023136"/>
    </source>
</evidence>
<organism evidence="17 18">
    <name type="scientific">Mesorhabditis spiculigera</name>
    <dbReference type="NCBI Taxonomy" id="96644"/>
    <lineage>
        <taxon>Eukaryota</taxon>
        <taxon>Metazoa</taxon>
        <taxon>Ecdysozoa</taxon>
        <taxon>Nematoda</taxon>
        <taxon>Chromadorea</taxon>
        <taxon>Rhabditida</taxon>
        <taxon>Rhabditina</taxon>
        <taxon>Rhabditomorpha</taxon>
        <taxon>Rhabditoidea</taxon>
        <taxon>Rhabditidae</taxon>
        <taxon>Mesorhabditinae</taxon>
        <taxon>Mesorhabditis</taxon>
    </lineage>
</organism>
<evidence type="ECO:0000256" key="6">
    <source>
        <dbReference type="ARBA" id="ARBA00022824"/>
    </source>
</evidence>
<proteinExistence type="predicted"/>
<keyword evidence="5 15" id="KW-0812">Transmembrane</keyword>